<protein>
    <submittedName>
        <fullName evidence="2">Uncharacterized protein</fullName>
    </submittedName>
</protein>
<name>A0A4U5NYM9_STECR</name>
<dbReference type="Proteomes" id="UP000298663">
    <property type="component" value="Unassembled WGS sequence"/>
</dbReference>
<sequence>MPLVFIGLYYQTYKVANKIFALNFLIVMNYGPLMCIAVLSVLKPYRDVVLQFLKRFWSICKHCKSLNEADEMKL</sequence>
<gene>
    <name evidence="2" type="ORF">L596_012657</name>
</gene>
<keyword evidence="1" id="KW-0812">Transmembrane</keyword>
<dbReference type="EMBL" id="AZBU02000003">
    <property type="protein sequence ID" value="TKR88404.1"/>
    <property type="molecule type" value="Genomic_DNA"/>
</dbReference>
<reference evidence="2 3" key="1">
    <citation type="journal article" date="2015" name="Genome Biol.">
        <title>Comparative genomics of Steinernema reveals deeply conserved gene regulatory networks.</title>
        <authorList>
            <person name="Dillman A.R."/>
            <person name="Macchietto M."/>
            <person name="Porter C.F."/>
            <person name="Rogers A."/>
            <person name="Williams B."/>
            <person name="Antoshechkin I."/>
            <person name="Lee M.M."/>
            <person name="Goodwin Z."/>
            <person name="Lu X."/>
            <person name="Lewis E.E."/>
            <person name="Goodrich-Blair H."/>
            <person name="Stock S.P."/>
            <person name="Adams B.J."/>
            <person name="Sternberg P.W."/>
            <person name="Mortazavi A."/>
        </authorList>
    </citation>
    <scope>NUCLEOTIDE SEQUENCE [LARGE SCALE GENOMIC DNA]</scope>
    <source>
        <strain evidence="2 3">ALL</strain>
    </source>
</reference>
<evidence type="ECO:0000256" key="1">
    <source>
        <dbReference type="SAM" id="Phobius"/>
    </source>
</evidence>
<proteinExistence type="predicted"/>
<evidence type="ECO:0000313" key="3">
    <source>
        <dbReference type="Proteomes" id="UP000298663"/>
    </source>
</evidence>
<feature type="transmembrane region" description="Helical" evidence="1">
    <location>
        <begin position="20"/>
        <end position="42"/>
    </location>
</feature>
<organism evidence="2 3">
    <name type="scientific">Steinernema carpocapsae</name>
    <name type="common">Entomopathogenic nematode</name>
    <dbReference type="NCBI Taxonomy" id="34508"/>
    <lineage>
        <taxon>Eukaryota</taxon>
        <taxon>Metazoa</taxon>
        <taxon>Ecdysozoa</taxon>
        <taxon>Nematoda</taxon>
        <taxon>Chromadorea</taxon>
        <taxon>Rhabditida</taxon>
        <taxon>Tylenchina</taxon>
        <taxon>Panagrolaimomorpha</taxon>
        <taxon>Strongyloidoidea</taxon>
        <taxon>Steinernematidae</taxon>
        <taxon>Steinernema</taxon>
    </lineage>
</organism>
<accession>A0A4U5NYM9</accession>
<keyword evidence="3" id="KW-1185">Reference proteome</keyword>
<dbReference type="AlphaFoldDB" id="A0A4U5NYM9"/>
<keyword evidence="1" id="KW-0472">Membrane</keyword>
<keyword evidence="1" id="KW-1133">Transmembrane helix</keyword>
<comment type="caution">
    <text evidence="2">The sequence shown here is derived from an EMBL/GenBank/DDBJ whole genome shotgun (WGS) entry which is preliminary data.</text>
</comment>
<evidence type="ECO:0000313" key="2">
    <source>
        <dbReference type="EMBL" id="TKR88404.1"/>
    </source>
</evidence>
<reference evidence="2 3" key="2">
    <citation type="journal article" date="2019" name="G3 (Bethesda)">
        <title>Hybrid Assembly of the Genome of the Entomopathogenic Nematode Steinernema carpocapsae Identifies the X-Chromosome.</title>
        <authorList>
            <person name="Serra L."/>
            <person name="Macchietto M."/>
            <person name="Macias-Munoz A."/>
            <person name="McGill C.J."/>
            <person name="Rodriguez I.M."/>
            <person name="Rodriguez B."/>
            <person name="Murad R."/>
            <person name="Mortazavi A."/>
        </authorList>
    </citation>
    <scope>NUCLEOTIDE SEQUENCE [LARGE SCALE GENOMIC DNA]</scope>
    <source>
        <strain evidence="2 3">ALL</strain>
    </source>
</reference>